<gene>
    <name evidence="1" type="ORF">L248_0747</name>
</gene>
<dbReference type="AlphaFoldDB" id="U4TMN4"/>
<dbReference type="InterPro" id="IPR010144">
    <property type="entry name" value="CRISPR-assoc_prot_Csd1-typ"/>
</dbReference>
<reference evidence="2" key="1">
    <citation type="journal article" date="2013" name="Genome Announc.">
        <title>Whole-Genome Sequencing of Lactobacillus shenzhenensis Strain LY-73T.</title>
        <authorList>
            <person name="Lin Z."/>
            <person name="Liu Z."/>
            <person name="Yang R."/>
            <person name="Zou Y."/>
            <person name="Wan D."/>
            <person name="Chen J."/>
            <person name="Guo M."/>
            <person name="Zhao J."/>
            <person name="Fang C."/>
            <person name="Yang R."/>
            <person name="Liu F."/>
        </authorList>
    </citation>
    <scope>NUCLEOTIDE SEQUENCE [LARGE SCALE GENOMIC DNA]</scope>
    <source>
        <strain evidence="2">LY-73</strain>
    </source>
</reference>
<sequence>MSIQTELVKVFDAFASEAGNFEESENYTLLPFYCTEIQADIQITLSKEGRFLGSEVLTGEGRATVLPTTIQSATRSGSAIWAYPLHEKVSYLAPGFSRQTATHGENDRYDAYLAENGAWANEPEAPVIVKAVNKYIEKGTIIADLKSTLTDEKQLRQLDNPNGAQSFVRFMIDEPDMPLPWRDKALFDAWQRHYVPRLHSQSTQAKVLDYISGEMVIETKSVESGIFPSESKAKLIVANDDQGYTYRGRFSNNEFYHIGIETAQKMNHALRWLIRRQSFHVGKRYFLLWESSDADPAAGSIVQTIAKGPIEQRVDNDSAKEHNPTVIDAKQGLSADMGLYHANDLYRQLEGLRAKLPNNRPINILVLDAINPGRAAIVYYDFLQSEDLQTNIQKWQKWATRTVYFNGEPQQSLPSFWWILSSAYQRGPKPTEKESRIIDAALTKMISALLHGRSMPIEVINQLRRKVGNLASYARKGSENKSALELTKRAWYNAVKNLNALTNYNNKGGCGMTLNTESTNTDYLFGRLLAILDNIEERGYFARHQEPIGHPTTAMRSISNFVIKPTTTWHRMFPHVIQAYLYNLDGNAQDKYWNEINSILANIGESTMSLDKSLGPVMWVGFADEKEESNRLKAIAVAAKARKGSKNTEETNHE</sequence>
<dbReference type="STRING" id="1231336.L248_0747"/>
<proteinExistence type="predicted"/>
<dbReference type="Proteomes" id="UP000030647">
    <property type="component" value="Unassembled WGS sequence"/>
</dbReference>
<evidence type="ECO:0000313" key="2">
    <source>
        <dbReference type="Proteomes" id="UP000030647"/>
    </source>
</evidence>
<organism evidence="1 2">
    <name type="scientific">Schleiferilactobacillus shenzhenensis LY-73</name>
    <dbReference type="NCBI Taxonomy" id="1231336"/>
    <lineage>
        <taxon>Bacteria</taxon>
        <taxon>Bacillati</taxon>
        <taxon>Bacillota</taxon>
        <taxon>Bacilli</taxon>
        <taxon>Lactobacillales</taxon>
        <taxon>Lactobacillaceae</taxon>
        <taxon>Schleiferilactobacillus</taxon>
    </lineage>
</organism>
<evidence type="ECO:0008006" key="3">
    <source>
        <dbReference type="Google" id="ProtNLM"/>
    </source>
</evidence>
<keyword evidence="2" id="KW-1185">Reference proteome</keyword>
<accession>U4TMN4</accession>
<dbReference type="HOGENOM" id="CLU_016417_0_0_9"/>
<dbReference type="OrthoDB" id="5389988at2"/>
<name>U4TMN4_9LACO</name>
<dbReference type="EMBL" id="KI271594">
    <property type="protein sequence ID" value="ERL64690.1"/>
    <property type="molecule type" value="Genomic_DNA"/>
</dbReference>
<dbReference type="RefSeq" id="WP_022530079.1">
    <property type="nucleotide sequence ID" value="NZ_KI271594.1"/>
</dbReference>
<protein>
    <recommendedName>
        <fullName evidence="3">Type I-C CRISPR-associated protein Cas8c/Csd1</fullName>
    </recommendedName>
</protein>
<dbReference type="Pfam" id="PF09709">
    <property type="entry name" value="Cas_Csd1"/>
    <property type="match status" value="1"/>
</dbReference>
<evidence type="ECO:0000313" key="1">
    <source>
        <dbReference type="EMBL" id="ERL64690.1"/>
    </source>
</evidence>
<dbReference type="eggNOG" id="COG5632">
    <property type="taxonomic scope" value="Bacteria"/>
</dbReference>